<keyword evidence="2" id="KW-1185">Reference proteome</keyword>
<gene>
    <name evidence="1" type="ordered locus">Aazo_3174</name>
</gene>
<dbReference type="AlphaFoldDB" id="D7E1X7"/>
<reference evidence="1 2" key="1">
    <citation type="journal article" date="2010" name="PLoS ONE">
        <title>Genome erosion in a nitrogen-fixing vertically transmitted endosymbiotic multicellular cyanobacterium.</title>
        <authorList>
            <person name="Ran L."/>
            <person name="Larsson J."/>
            <person name="Vigil-Stenman T."/>
            <person name="Nylander J.A."/>
            <person name="Ininbergs K."/>
            <person name="Zheng W.W."/>
            <person name="Lapidus A."/>
            <person name="Lowry S."/>
            <person name="Haselkorn R."/>
            <person name="Bergman B."/>
        </authorList>
    </citation>
    <scope>NUCLEOTIDE SEQUENCE [LARGE SCALE GENOMIC DNA]</scope>
    <source>
        <strain evidence="1 2">0708</strain>
    </source>
</reference>
<dbReference type="KEGG" id="naz:Aazo_3174"/>
<proteinExistence type="predicted"/>
<dbReference type="EMBL" id="CP002059">
    <property type="protein sequence ID" value="ADI64898.1"/>
    <property type="molecule type" value="Genomic_DNA"/>
</dbReference>
<organism evidence="1 2">
    <name type="scientific">Nostoc azollae (strain 0708)</name>
    <name type="common">Anabaena azollae (strain 0708)</name>
    <dbReference type="NCBI Taxonomy" id="551115"/>
    <lineage>
        <taxon>Bacteria</taxon>
        <taxon>Bacillati</taxon>
        <taxon>Cyanobacteriota</taxon>
        <taxon>Cyanophyceae</taxon>
        <taxon>Nostocales</taxon>
        <taxon>Nostocaceae</taxon>
        <taxon>Trichormus</taxon>
    </lineage>
</organism>
<dbReference type="Proteomes" id="UP000001511">
    <property type="component" value="Chromosome"/>
</dbReference>
<sequence length="165" mass="18254">MKNFSILKANITHRKVTASLMLTAILSTIGSLTIINNHPASENPINIHQRNINNNKIQPIPIPENELPPPLDRGMVFREISNGRITGATYQTVLLNDGLLIPVGIGDANHFECSLRRVSLQEVKKFKKLLNQNNIAKFNNLSCPAPRGAADYITYTLTSQQGTVQ</sequence>
<evidence type="ECO:0000313" key="1">
    <source>
        <dbReference type="EMBL" id="ADI64898.1"/>
    </source>
</evidence>
<accession>D7E1X7</accession>
<dbReference type="eggNOG" id="COG3266">
    <property type="taxonomic scope" value="Bacteria"/>
</dbReference>
<protein>
    <submittedName>
        <fullName evidence="1">Uncharacterized protein</fullName>
    </submittedName>
</protein>
<dbReference type="RefSeq" id="WP_013191913.1">
    <property type="nucleotide sequence ID" value="NC_014248.1"/>
</dbReference>
<dbReference type="HOGENOM" id="CLU_1394317_0_0_3"/>
<name>D7E1X7_NOSA0</name>
<evidence type="ECO:0000313" key="2">
    <source>
        <dbReference type="Proteomes" id="UP000001511"/>
    </source>
</evidence>